<feature type="domain" description="PhoU" evidence="9">
    <location>
        <begin position="19"/>
        <end position="107"/>
    </location>
</feature>
<dbReference type="EMBL" id="MWQY01000024">
    <property type="protein sequence ID" value="ORC31791.1"/>
    <property type="molecule type" value="Genomic_DNA"/>
</dbReference>
<keyword evidence="4 8" id="KW-0813">Transport</keyword>
<reference evidence="10 11" key="1">
    <citation type="submission" date="2017-03" db="EMBL/GenBank/DDBJ databases">
        <title>Draft Genome sequence of Marispirochaeta sp. strain JC444.</title>
        <authorList>
            <person name="Shivani Y."/>
            <person name="Subhash Y."/>
            <person name="Sasikala C."/>
            <person name="Ramana C."/>
        </authorList>
    </citation>
    <scope>NUCLEOTIDE SEQUENCE [LARGE SCALE GENOMIC DNA]</scope>
    <source>
        <strain evidence="10 11">JC444</strain>
    </source>
</reference>
<dbReference type="InterPro" id="IPR028366">
    <property type="entry name" value="PhoU"/>
</dbReference>
<dbReference type="InterPro" id="IPR026022">
    <property type="entry name" value="PhoU_dom"/>
</dbReference>
<keyword evidence="11" id="KW-1185">Reference proteome</keyword>
<gene>
    <name evidence="10" type="ORF">B4O97_16730</name>
</gene>
<comment type="similarity">
    <text evidence="2 8">Belongs to the PhoU family.</text>
</comment>
<proteinExistence type="inferred from homology"/>
<dbReference type="Proteomes" id="UP000192343">
    <property type="component" value="Unassembled WGS sequence"/>
</dbReference>
<dbReference type="FunFam" id="1.20.58.220:FF:000004">
    <property type="entry name" value="Phosphate-specific transport system accessory protein PhoU"/>
    <property type="match status" value="1"/>
</dbReference>
<dbReference type="PANTHER" id="PTHR42930">
    <property type="entry name" value="PHOSPHATE-SPECIFIC TRANSPORT SYSTEM ACCESSORY PROTEIN PHOU"/>
    <property type="match status" value="1"/>
</dbReference>
<dbReference type="RefSeq" id="WP_083052622.1">
    <property type="nucleotide sequence ID" value="NZ_MWQY01000024.1"/>
</dbReference>
<evidence type="ECO:0000256" key="8">
    <source>
        <dbReference type="PIRNR" id="PIRNR003107"/>
    </source>
</evidence>
<accession>A0A1Y1RU17</accession>
<keyword evidence="5 8" id="KW-0963">Cytoplasm</keyword>
<comment type="function">
    <text evidence="7 8">Plays a role in the regulation of phosphate uptake.</text>
</comment>
<comment type="caution">
    <text evidence="10">The sequence shown here is derived from an EMBL/GenBank/DDBJ whole genome shotgun (WGS) entry which is preliminary data.</text>
</comment>
<dbReference type="InterPro" id="IPR038078">
    <property type="entry name" value="PhoU-like_sf"/>
</dbReference>
<organism evidence="10 11">
    <name type="scientific">Marispirochaeta aestuarii</name>
    <dbReference type="NCBI Taxonomy" id="1963862"/>
    <lineage>
        <taxon>Bacteria</taxon>
        <taxon>Pseudomonadati</taxon>
        <taxon>Spirochaetota</taxon>
        <taxon>Spirochaetia</taxon>
        <taxon>Spirochaetales</taxon>
        <taxon>Spirochaetaceae</taxon>
        <taxon>Marispirochaeta</taxon>
    </lineage>
</organism>
<dbReference type="PIRSF" id="PIRSF003107">
    <property type="entry name" value="PhoU"/>
    <property type="match status" value="1"/>
</dbReference>
<protein>
    <recommendedName>
        <fullName evidence="8">Phosphate-specific transport system accessory protein PhoU</fullName>
    </recommendedName>
</protein>
<evidence type="ECO:0000256" key="1">
    <source>
        <dbReference type="ARBA" id="ARBA00004496"/>
    </source>
</evidence>
<dbReference type="GO" id="GO:0045936">
    <property type="term" value="P:negative regulation of phosphate metabolic process"/>
    <property type="evidence" value="ECO:0007669"/>
    <property type="project" value="InterPro"/>
</dbReference>
<evidence type="ECO:0000256" key="6">
    <source>
        <dbReference type="ARBA" id="ARBA00022592"/>
    </source>
</evidence>
<dbReference type="GO" id="GO:0030643">
    <property type="term" value="P:intracellular phosphate ion homeostasis"/>
    <property type="evidence" value="ECO:0007669"/>
    <property type="project" value="InterPro"/>
</dbReference>
<name>A0A1Y1RU17_9SPIO</name>
<dbReference type="NCBIfam" id="TIGR02135">
    <property type="entry name" value="phoU_full"/>
    <property type="match status" value="1"/>
</dbReference>
<feature type="domain" description="PhoU" evidence="9">
    <location>
        <begin position="122"/>
        <end position="207"/>
    </location>
</feature>
<comment type="subunit">
    <text evidence="3 8">Homodimer.</text>
</comment>
<sequence>MPGTRKHFSEELKDLHQSLLKMGILVEESIQKSIIALKGHNSELAGQIIHDDEDINRAETGILDHCTKLLATQQPVAGDLRTIVTAIKVATQLERIGDHAVHIAKSVLKLSEDPFIRDLIDIPRMAKICQAMIRDILTALINNDGDYAREVAARDDEVDNLYYRITRELVTGMTEDKAKINQGLELIFVVRYLERMGDHVTNISELIIYNTSGRHVELNR</sequence>
<evidence type="ECO:0000313" key="11">
    <source>
        <dbReference type="Proteomes" id="UP000192343"/>
    </source>
</evidence>
<evidence type="ECO:0000256" key="3">
    <source>
        <dbReference type="ARBA" id="ARBA00011738"/>
    </source>
</evidence>
<evidence type="ECO:0000313" key="10">
    <source>
        <dbReference type="EMBL" id="ORC31791.1"/>
    </source>
</evidence>
<dbReference type="Gene3D" id="1.20.58.220">
    <property type="entry name" value="Phosphate transport system protein phou homolog 2, domain 2"/>
    <property type="match status" value="1"/>
</dbReference>
<evidence type="ECO:0000256" key="4">
    <source>
        <dbReference type="ARBA" id="ARBA00022448"/>
    </source>
</evidence>
<evidence type="ECO:0000256" key="5">
    <source>
        <dbReference type="ARBA" id="ARBA00022490"/>
    </source>
</evidence>
<comment type="subcellular location">
    <subcellularLocation>
        <location evidence="1 8">Cytoplasm</location>
    </subcellularLocation>
</comment>
<evidence type="ECO:0000256" key="7">
    <source>
        <dbReference type="ARBA" id="ARBA00056181"/>
    </source>
</evidence>
<dbReference type="STRING" id="1963862.B4O97_16730"/>
<dbReference type="GO" id="GO:0005737">
    <property type="term" value="C:cytoplasm"/>
    <property type="evidence" value="ECO:0007669"/>
    <property type="project" value="UniProtKB-SubCell"/>
</dbReference>
<evidence type="ECO:0000256" key="2">
    <source>
        <dbReference type="ARBA" id="ARBA00008107"/>
    </source>
</evidence>
<dbReference type="AlphaFoldDB" id="A0A1Y1RU17"/>
<dbReference type="OrthoDB" id="9814256at2"/>
<dbReference type="GO" id="GO:0006817">
    <property type="term" value="P:phosphate ion transport"/>
    <property type="evidence" value="ECO:0007669"/>
    <property type="project" value="UniProtKB-KW"/>
</dbReference>
<dbReference type="Pfam" id="PF01895">
    <property type="entry name" value="PhoU"/>
    <property type="match status" value="2"/>
</dbReference>
<keyword evidence="6 8" id="KW-0592">Phosphate transport</keyword>
<evidence type="ECO:0000259" key="9">
    <source>
        <dbReference type="Pfam" id="PF01895"/>
    </source>
</evidence>
<dbReference type="SUPFAM" id="SSF109755">
    <property type="entry name" value="PhoU-like"/>
    <property type="match status" value="1"/>
</dbReference>
<dbReference type="PANTHER" id="PTHR42930:SF3">
    <property type="entry name" value="PHOSPHATE-SPECIFIC TRANSPORT SYSTEM ACCESSORY PROTEIN PHOU"/>
    <property type="match status" value="1"/>
</dbReference>